<protein>
    <submittedName>
        <fullName evidence="2">Uncharacterized protein</fullName>
    </submittedName>
</protein>
<feature type="compositionally biased region" description="Basic and acidic residues" evidence="1">
    <location>
        <begin position="1"/>
        <end position="13"/>
    </location>
</feature>
<name>A0A7R8XLQ8_9CRUS</name>
<keyword evidence="3" id="KW-1185">Reference proteome</keyword>
<evidence type="ECO:0000313" key="3">
    <source>
        <dbReference type="Proteomes" id="UP000677054"/>
    </source>
</evidence>
<dbReference type="OrthoDB" id="5794026at2759"/>
<dbReference type="EMBL" id="CAJPEV010001840">
    <property type="protein sequence ID" value="CAG0894555.1"/>
    <property type="molecule type" value="Genomic_DNA"/>
</dbReference>
<accession>A0A7R8XLQ8</accession>
<sequence length="131" mass="13936">MISESPVEKRGLGEDEDLSHEDLSRCNSGDSEKGGAGGRGRRRRRKRTGSSMCVTNFHDAYRLTGEILGEGAYASVQSCVSQLSGQEYAVKVGVFFFCFVSNSLESKKGGPGGRVGGASTSRHVNVADASR</sequence>
<reference evidence="2" key="1">
    <citation type="submission" date="2020-11" db="EMBL/GenBank/DDBJ databases">
        <authorList>
            <person name="Tran Van P."/>
        </authorList>
    </citation>
    <scope>NUCLEOTIDE SEQUENCE</scope>
</reference>
<feature type="region of interest" description="Disordered" evidence="1">
    <location>
        <begin position="1"/>
        <end position="50"/>
    </location>
</feature>
<gene>
    <name evidence="2" type="ORF">DSTB1V02_LOCUS8240</name>
</gene>
<feature type="region of interest" description="Disordered" evidence="1">
    <location>
        <begin position="106"/>
        <end position="131"/>
    </location>
</feature>
<dbReference type="Gene3D" id="3.30.200.20">
    <property type="entry name" value="Phosphorylase Kinase, domain 1"/>
    <property type="match status" value="1"/>
</dbReference>
<dbReference type="AlphaFoldDB" id="A0A7R8XLQ8"/>
<evidence type="ECO:0000256" key="1">
    <source>
        <dbReference type="SAM" id="MobiDB-lite"/>
    </source>
</evidence>
<feature type="compositionally biased region" description="Basic residues" evidence="1">
    <location>
        <begin position="39"/>
        <end position="48"/>
    </location>
</feature>
<dbReference type="Proteomes" id="UP000677054">
    <property type="component" value="Unassembled WGS sequence"/>
</dbReference>
<evidence type="ECO:0000313" key="2">
    <source>
        <dbReference type="EMBL" id="CAD7248427.1"/>
    </source>
</evidence>
<proteinExistence type="predicted"/>
<dbReference type="EMBL" id="LR901357">
    <property type="protein sequence ID" value="CAD7248427.1"/>
    <property type="molecule type" value="Genomic_DNA"/>
</dbReference>
<organism evidence="2">
    <name type="scientific">Darwinula stevensoni</name>
    <dbReference type="NCBI Taxonomy" id="69355"/>
    <lineage>
        <taxon>Eukaryota</taxon>
        <taxon>Metazoa</taxon>
        <taxon>Ecdysozoa</taxon>
        <taxon>Arthropoda</taxon>
        <taxon>Crustacea</taxon>
        <taxon>Oligostraca</taxon>
        <taxon>Ostracoda</taxon>
        <taxon>Podocopa</taxon>
        <taxon>Podocopida</taxon>
        <taxon>Darwinulocopina</taxon>
        <taxon>Darwinuloidea</taxon>
        <taxon>Darwinulidae</taxon>
        <taxon>Darwinula</taxon>
    </lineage>
</organism>